<dbReference type="PANTHER" id="PTHR48228">
    <property type="entry name" value="SUCCINYL-COA--D-CITRAMALATE COA-TRANSFERASE"/>
    <property type="match status" value="1"/>
</dbReference>
<organism evidence="1 2">
    <name type="scientific">Acrocarpospora macrocephala</name>
    <dbReference type="NCBI Taxonomy" id="150177"/>
    <lineage>
        <taxon>Bacteria</taxon>
        <taxon>Bacillati</taxon>
        <taxon>Actinomycetota</taxon>
        <taxon>Actinomycetes</taxon>
        <taxon>Streptosporangiales</taxon>
        <taxon>Streptosporangiaceae</taxon>
        <taxon>Acrocarpospora</taxon>
    </lineage>
</organism>
<dbReference type="InterPro" id="IPR023606">
    <property type="entry name" value="CoA-Trfase_III_dom_1_sf"/>
</dbReference>
<name>A0A5M3WN82_9ACTN</name>
<protein>
    <submittedName>
        <fullName evidence="1">CoA transferase</fullName>
    </submittedName>
</protein>
<proteinExistence type="predicted"/>
<keyword evidence="1" id="KW-0808">Transferase</keyword>
<evidence type="ECO:0000313" key="2">
    <source>
        <dbReference type="Proteomes" id="UP000331127"/>
    </source>
</evidence>
<evidence type="ECO:0000313" key="1">
    <source>
        <dbReference type="EMBL" id="GES09619.1"/>
    </source>
</evidence>
<keyword evidence="2" id="KW-1185">Reference proteome</keyword>
<sequence>MLTDLTIVDFSTQGPGPRSTRLLADYGARLIKVRPTNARNRLLEPPPYSYSGDRDVERIRIDLKDPAGQAAARDLVCLADVVVESFRPGRASRLGIGYEDLSKVRPGLVYCSVSGYGQTGPYADRPGHDLNYLGIAGYVDVTGRTAEGVSALPGATVADGAGGLCAALAVLAAVVRSRSTGEGAYLDVSVTEAAIRMTGLFLDEHLATGADISPGGHRLTGGLACYDVYAAGDGQITVAALEPHFWRRLCELLALPDHLLTRQRDPEAQPEIRALLRERFRTGSRRHWVDLLGAECCVGPVHTVAEVFADPQLRGRGLTWQVPRANGARVEQLAPNLAGGPSSPRPGTVLRDKSETDTAALLSEAGLLDRDIETLRSAGVVE</sequence>
<dbReference type="PANTHER" id="PTHR48228:SF5">
    <property type="entry name" value="ALPHA-METHYLACYL-COA RACEMASE"/>
    <property type="match status" value="1"/>
</dbReference>
<dbReference type="AlphaFoldDB" id="A0A5M3WN82"/>
<dbReference type="Gene3D" id="3.30.1540.10">
    <property type="entry name" value="formyl-coa transferase, domain 3"/>
    <property type="match status" value="1"/>
</dbReference>
<dbReference type="InterPro" id="IPR044855">
    <property type="entry name" value="CoA-Trfase_III_dom3_sf"/>
</dbReference>
<dbReference type="SUPFAM" id="SSF89796">
    <property type="entry name" value="CoA-transferase family III (CaiB/BaiF)"/>
    <property type="match status" value="1"/>
</dbReference>
<dbReference type="OrthoDB" id="4251672at2"/>
<dbReference type="InterPro" id="IPR050509">
    <property type="entry name" value="CoA-transferase_III"/>
</dbReference>
<dbReference type="InterPro" id="IPR003673">
    <property type="entry name" value="CoA-Trfase_fam_III"/>
</dbReference>
<dbReference type="GO" id="GO:0016740">
    <property type="term" value="F:transferase activity"/>
    <property type="evidence" value="ECO:0007669"/>
    <property type="project" value="UniProtKB-KW"/>
</dbReference>
<accession>A0A5M3WN82</accession>
<dbReference type="Gene3D" id="3.40.50.10540">
    <property type="entry name" value="Crotonobetainyl-coa:carnitine coa-transferase, domain 1"/>
    <property type="match status" value="1"/>
</dbReference>
<reference evidence="1 2" key="1">
    <citation type="submission" date="2019-10" db="EMBL/GenBank/DDBJ databases">
        <title>Whole genome shotgun sequence of Acrocarpospora macrocephala NBRC 16266.</title>
        <authorList>
            <person name="Ichikawa N."/>
            <person name="Kimura A."/>
            <person name="Kitahashi Y."/>
            <person name="Komaki H."/>
            <person name="Oguchi A."/>
        </authorList>
    </citation>
    <scope>NUCLEOTIDE SEQUENCE [LARGE SCALE GENOMIC DNA]</scope>
    <source>
        <strain evidence="1 2">NBRC 16266</strain>
    </source>
</reference>
<dbReference type="RefSeq" id="WP_155355140.1">
    <property type="nucleotide sequence ID" value="NZ_BAAAHL010000040.1"/>
</dbReference>
<comment type="caution">
    <text evidence="1">The sequence shown here is derived from an EMBL/GenBank/DDBJ whole genome shotgun (WGS) entry which is preliminary data.</text>
</comment>
<dbReference type="Pfam" id="PF02515">
    <property type="entry name" value="CoA_transf_3"/>
    <property type="match status" value="1"/>
</dbReference>
<dbReference type="EMBL" id="BLAE01000016">
    <property type="protein sequence ID" value="GES09619.1"/>
    <property type="molecule type" value="Genomic_DNA"/>
</dbReference>
<gene>
    <name evidence="1" type="ORF">Amac_032150</name>
</gene>
<dbReference type="Proteomes" id="UP000331127">
    <property type="component" value="Unassembled WGS sequence"/>
</dbReference>